<name>A0A7H0XC95_9CAUD</name>
<dbReference type="Proteomes" id="UP000516408">
    <property type="component" value="Segment"/>
</dbReference>
<proteinExistence type="predicted"/>
<dbReference type="InterPro" id="IPR010902">
    <property type="entry name" value="NUMOD4"/>
</dbReference>
<dbReference type="Pfam" id="PF07463">
    <property type="entry name" value="NUMOD4"/>
    <property type="match status" value="1"/>
</dbReference>
<keyword evidence="3" id="KW-0378">Hydrolase</keyword>
<dbReference type="GO" id="GO:0016788">
    <property type="term" value="F:hydrolase activity, acting on ester bonds"/>
    <property type="evidence" value="ECO:0007669"/>
    <property type="project" value="InterPro"/>
</dbReference>
<protein>
    <submittedName>
        <fullName evidence="3">HNH homing endonuclease</fullName>
    </submittedName>
</protein>
<dbReference type="Gene3D" id="3.90.75.20">
    <property type="match status" value="1"/>
</dbReference>
<keyword evidence="3" id="KW-0540">Nuclease</keyword>
<sequence>MEIWKPVKGYDGKYLVSNKGRVANAYWGKHKRKTPKIMKGSPDKDGYLRLSMRKHGDFSYFPPRTEKVHRLVALAFVPNLTSFDIVNHKDGNKLNNNADNLEWVSVAYNTYHGCLLRK</sequence>
<evidence type="ECO:0000313" key="4">
    <source>
        <dbReference type="Proteomes" id="UP000516408"/>
    </source>
</evidence>
<feature type="domain" description="NUMOD4" evidence="1">
    <location>
        <begin position="2"/>
        <end position="51"/>
    </location>
</feature>
<reference evidence="3 4" key="1">
    <citation type="submission" date="2020-05" db="EMBL/GenBank/DDBJ databases">
        <authorList>
            <person name="Debarbieux L."/>
        </authorList>
    </citation>
    <scope>NUCLEOTIDE SEQUENCE [LARGE SCALE GENOMIC DNA]</scope>
</reference>
<dbReference type="InterPro" id="IPR003615">
    <property type="entry name" value="HNH_nuc"/>
</dbReference>
<dbReference type="GO" id="GO:0004519">
    <property type="term" value="F:endonuclease activity"/>
    <property type="evidence" value="ECO:0007669"/>
    <property type="project" value="UniProtKB-KW"/>
</dbReference>
<dbReference type="Pfam" id="PF13392">
    <property type="entry name" value="HNH_3"/>
    <property type="match status" value="1"/>
</dbReference>
<feature type="domain" description="HNH nuclease" evidence="2">
    <location>
        <begin position="67"/>
        <end position="110"/>
    </location>
</feature>
<dbReference type="InterPro" id="IPR044925">
    <property type="entry name" value="His-Me_finger_sf"/>
</dbReference>
<evidence type="ECO:0000313" key="3">
    <source>
        <dbReference type="EMBL" id="QNR52635.1"/>
    </source>
</evidence>
<keyword evidence="3" id="KW-0255">Endonuclease</keyword>
<dbReference type="SUPFAM" id="SSF54060">
    <property type="entry name" value="His-Me finger endonucleases"/>
    <property type="match status" value="1"/>
</dbReference>
<accession>A0A7H0XC95</accession>
<evidence type="ECO:0000259" key="2">
    <source>
        <dbReference type="Pfam" id="PF13392"/>
    </source>
</evidence>
<keyword evidence="4" id="KW-1185">Reference proteome</keyword>
<dbReference type="EMBL" id="MT496971">
    <property type="protein sequence ID" value="QNR52635.1"/>
    <property type="molecule type" value="Genomic_DNA"/>
</dbReference>
<evidence type="ECO:0000259" key="1">
    <source>
        <dbReference type="Pfam" id="PF07463"/>
    </source>
</evidence>
<organism evidence="3 4">
    <name type="scientific">Escherichia phage Mt1B1_P10</name>
    <dbReference type="NCBI Taxonomy" id="2743960"/>
    <lineage>
        <taxon>Viruses</taxon>
        <taxon>Duplodnaviria</taxon>
        <taxon>Heunggongvirae</taxon>
        <taxon>Uroviricota</taxon>
        <taxon>Caudoviricetes</taxon>
        <taxon>Autographivirales</taxon>
        <taxon>Autosignataviridae</taxon>
        <taxon>Molineuxvirinae</taxon>
        <taxon>Vectrevirus</taxon>
        <taxon>Vectrevirus Mt1B1P10</taxon>
    </lineage>
</organism>